<name>A0A084WNY2_ANOSI</name>
<accession>A0A084WNY2</accession>
<dbReference type="OrthoDB" id="6355109at2759"/>
<reference evidence="1 3" key="1">
    <citation type="journal article" date="2014" name="BMC Genomics">
        <title>Genome sequence of Anopheles sinensis provides insight into genetics basis of mosquito competence for malaria parasites.</title>
        <authorList>
            <person name="Zhou D."/>
            <person name="Zhang D."/>
            <person name="Ding G."/>
            <person name="Shi L."/>
            <person name="Hou Q."/>
            <person name="Ye Y."/>
            <person name="Xu Y."/>
            <person name="Zhou H."/>
            <person name="Xiong C."/>
            <person name="Li S."/>
            <person name="Yu J."/>
            <person name="Hong S."/>
            <person name="Yu X."/>
            <person name="Zou P."/>
            <person name="Chen C."/>
            <person name="Chang X."/>
            <person name="Wang W."/>
            <person name="Lv Y."/>
            <person name="Sun Y."/>
            <person name="Ma L."/>
            <person name="Shen B."/>
            <person name="Zhu C."/>
        </authorList>
    </citation>
    <scope>NUCLEOTIDE SEQUENCE [LARGE SCALE GENOMIC DNA]</scope>
</reference>
<gene>
    <name evidence="1" type="ORF">ZHAS_00020089</name>
</gene>
<keyword evidence="3" id="KW-1185">Reference proteome</keyword>
<sequence>MSAWLFILPASPHAYWNHVADQPVFVVSFVSFPPGIDSLARNGGDWRWEENLTTMRTDSSAYSWGAQQVPSLRAVTCIVLFLSIVCSLVAGSAMPPLCENRLIEELPPKFRKVCAALENSNQFAEALNAYIRKEAAAFLYLDDDMLVPGQNGKRTDVDHVFLRFGRKR</sequence>
<protein>
    <submittedName>
        <fullName evidence="1">AGAP001474-PA-like protein</fullName>
    </submittedName>
</protein>
<organism evidence="1">
    <name type="scientific">Anopheles sinensis</name>
    <name type="common">Mosquito</name>
    <dbReference type="NCBI Taxonomy" id="74873"/>
    <lineage>
        <taxon>Eukaryota</taxon>
        <taxon>Metazoa</taxon>
        <taxon>Ecdysozoa</taxon>
        <taxon>Arthropoda</taxon>
        <taxon>Hexapoda</taxon>
        <taxon>Insecta</taxon>
        <taxon>Pterygota</taxon>
        <taxon>Neoptera</taxon>
        <taxon>Endopterygota</taxon>
        <taxon>Diptera</taxon>
        <taxon>Nematocera</taxon>
        <taxon>Culicoidea</taxon>
        <taxon>Culicidae</taxon>
        <taxon>Anophelinae</taxon>
        <taxon>Anopheles</taxon>
    </lineage>
</organism>
<evidence type="ECO:0000313" key="2">
    <source>
        <dbReference type="EnsemblMetazoa" id="ASIC020089-PA"/>
    </source>
</evidence>
<dbReference type="VEuPathDB" id="VectorBase:ASIC020089"/>
<dbReference type="EMBL" id="ATLV01024779">
    <property type="status" value="NOT_ANNOTATED_CDS"/>
    <property type="molecule type" value="Genomic_DNA"/>
</dbReference>
<evidence type="ECO:0000313" key="1">
    <source>
        <dbReference type="EMBL" id="KFB51926.1"/>
    </source>
</evidence>
<dbReference type="Proteomes" id="UP000030765">
    <property type="component" value="Unassembled WGS sequence"/>
</dbReference>
<dbReference type="EnsemblMetazoa" id="ASIC020089-RA">
    <property type="protein sequence ID" value="ASIC020089-PA"/>
    <property type="gene ID" value="ASIC020089"/>
</dbReference>
<dbReference type="AlphaFoldDB" id="A0A084WNY2"/>
<proteinExistence type="predicted"/>
<dbReference type="EMBL" id="KE525360">
    <property type="protein sequence ID" value="KFB51926.1"/>
    <property type="molecule type" value="Genomic_DNA"/>
</dbReference>
<evidence type="ECO:0000313" key="3">
    <source>
        <dbReference type="Proteomes" id="UP000030765"/>
    </source>
</evidence>
<reference evidence="2" key="2">
    <citation type="submission" date="2020-05" db="UniProtKB">
        <authorList>
            <consortium name="EnsemblMetazoa"/>
        </authorList>
    </citation>
    <scope>IDENTIFICATION</scope>
</reference>